<sequence>MIRKMGGERREWEYPVITLEEKTAICDKDKADLMAKSFAKVHSVDQLTVEGRREVTSSNSPDVLVRRVDSREKIDDGFTMAELVRAIKKAKPSAPGGDQVSYVMLKHLGERGMEKLLELYNRVGVEGKLPSVWKEAVVIPIRKPGKDPGKPSSYRPIALTSNICKIMERLVTERLTYELEKKGLLTSGQSGFRKGRHTMDAVVRLENEIRKAQANKESVVVVFFDIEKAYDMMWKEGLLIKLYKMGVGGRVFNWIKNFLFDRKIQVRIGSELSNKYMVGNGTPQGSVISPLLFIIMINDVFSKVPEDIGSSLFADDGALWKRERNVMHIISEVQSAIDGVTEWGFDWGCRFSVEKTQTVFFTRKRIEDGMKLRMYEKELERVGSFKYLGVIFDSRVT</sequence>
<dbReference type="Pfam" id="PF00078">
    <property type="entry name" value="RVT_1"/>
    <property type="match status" value="1"/>
</dbReference>
<reference evidence="2" key="2">
    <citation type="submission" date="2025-09" db="UniProtKB">
        <authorList>
            <consortium name="Ensembl"/>
        </authorList>
    </citation>
    <scope>IDENTIFICATION</scope>
</reference>
<feature type="domain" description="Reverse transcriptase" evidence="1">
    <location>
        <begin position="122"/>
        <end position="392"/>
    </location>
</feature>
<dbReference type="Ensembl" id="ENSGMOT00000069999.1">
    <property type="protein sequence ID" value="ENSGMOP00000054620.1"/>
    <property type="gene ID" value="ENSGMOG00000035231.1"/>
</dbReference>
<dbReference type="GeneTree" id="ENSGT01060000248530"/>
<name>A0A8C5FQW3_GADMO</name>
<organism evidence="2 3">
    <name type="scientific">Gadus morhua</name>
    <name type="common">Atlantic cod</name>
    <dbReference type="NCBI Taxonomy" id="8049"/>
    <lineage>
        <taxon>Eukaryota</taxon>
        <taxon>Metazoa</taxon>
        <taxon>Chordata</taxon>
        <taxon>Craniata</taxon>
        <taxon>Vertebrata</taxon>
        <taxon>Euteleostomi</taxon>
        <taxon>Actinopterygii</taxon>
        <taxon>Neopterygii</taxon>
        <taxon>Teleostei</taxon>
        <taxon>Neoteleostei</taxon>
        <taxon>Acanthomorphata</taxon>
        <taxon>Zeiogadaria</taxon>
        <taxon>Gadariae</taxon>
        <taxon>Gadiformes</taxon>
        <taxon>Gadoidei</taxon>
        <taxon>Gadidae</taxon>
        <taxon>Gadus</taxon>
    </lineage>
</organism>
<protein>
    <recommendedName>
        <fullName evidence="1">Reverse transcriptase domain-containing protein</fullName>
    </recommendedName>
</protein>
<keyword evidence="3" id="KW-1185">Reference proteome</keyword>
<evidence type="ECO:0000313" key="3">
    <source>
        <dbReference type="Proteomes" id="UP000694546"/>
    </source>
</evidence>
<dbReference type="PROSITE" id="PS50878">
    <property type="entry name" value="RT_POL"/>
    <property type="match status" value="1"/>
</dbReference>
<dbReference type="InterPro" id="IPR000477">
    <property type="entry name" value="RT_dom"/>
</dbReference>
<dbReference type="InterPro" id="IPR043502">
    <property type="entry name" value="DNA/RNA_pol_sf"/>
</dbReference>
<dbReference type="OMA" id="VIRNNQH"/>
<dbReference type="Proteomes" id="UP000694546">
    <property type="component" value="Chromosome 3"/>
</dbReference>
<evidence type="ECO:0000259" key="1">
    <source>
        <dbReference type="PROSITE" id="PS50878"/>
    </source>
</evidence>
<dbReference type="AlphaFoldDB" id="A0A8C5FQW3"/>
<dbReference type="SUPFAM" id="SSF56672">
    <property type="entry name" value="DNA/RNA polymerases"/>
    <property type="match status" value="1"/>
</dbReference>
<dbReference type="CDD" id="cd01650">
    <property type="entry name" value="RT_nLTR_like"/>
    <property type="match status" value="1"/>
</dbReference>
<dbReference type="PANTHER" id="PTHR19446">
    <property type="entry name" value="REVERSE TRANSCRIPTASES"/>
    <property type="match status" value="1"/>
</dbReference>
<evidence type="ECO:0000313" key="2">
    <source>
        <dbReference type="Ensembl" id="ENSGMOP00000054620.1"/>
    </source>
</evidence>
<proteinExistence type="predicted"/>
<accession>A0A8C5FQW3</accession>
<reference evidence="2" key="1">
    <citation type="submission" date="2025-08" db="UniProtKB">
        <authorList>
            <consortium name="Ensembl"/>
        </authorList>
    </citation>
    <scope>IDENTIFICATION</scope>
</reference>